<evidence type="ECO:0000313" key="3">
    <source>
        <dbReference type="Proteomes" id="UP000198725"/>
    </source>
</evidence>
<feature type="transmembrane region" description="Helical" evidence="1">
    <location>
        <begin position="114"/>
        <end position="133"/>
    </location>
</feature>
<keyword evidence="1" id="KW-0812">Transmembrane</keyword>
<proteinExistence type="predicted"/>
<protein>
    <submittedName>
        <fullName evidence="2">Uncharacterized protein</fullName>
    </submittedName>
</protein>
<sequence>METMNEVREAQAFDQTLAGKWGVLILFIAFSALEIWALFSGVVTLEHWRGWLIAGGAVLFPFLALWSAIELTKDNRLIGAARHLATAIKWLLALPFVLVAVALIGWLLYQTFGWFATIPSWAAVIIVLLLLIYSKRGTRA</sequence>
<feature type="transmembrane region" description="Helical" evidence="1">
    <location>
        <begin position="21"/>
        <end position="39"/>
    </location>
</feature>
<evidence type="ECO:0000313" key="2">
    <source>
        <dbReference type="EMBL" id="SFK45166.1"/>
    </source>
</evidence>
<feature type="transmembrane region" description="Helical" evidence="1">
    <location>
        <begin position="51"/>
        <end position="69"/>
    </location>
</feature>
<dbReference type="Proteomes" id="UP000198725">
    <property type="component" value="Unassembled WGS sequence"/>
</dbReference>
<keyword evidence="3" id="KW-1185">Reference proteome</keyword>
<feature type="transmembrane region" description="Helical" evidence="1">
    <location>
        <begin position="90"/>
        <end position="108"/>
    </location>
</feature>
<organism evidence="2 3">
    <name type="scientific">Rhodanobacter glycinis</name>
    <dbReference type="NCBI Taxonomy" id="582702"/>
    <lineage>
        <taxon>Bacteria</taxon>
        <taxon>Pseudomonadati</taxon>
        <taxon>Pseudomonadota</taxon>
        <taxon>Gammaproteobacteria</taxon>
        <taxon>Lysobacterales</taxon>
        <taxon>Rhodanobacteraceae</taxon>
        <taxon>Rhodanobacter</taxon>
    </lineage>
</organism>
<evidence type="ECO:0000256" key="1">
    <source>
        <dbReference type="SAM" id="Phobius"/>
    </source>
</evidence>
<dbReference type="EMBL" id="FOSR01000003">
    <property type="protein sequence ID" value="SFK45166.1"/>
    <property type="molecule type" value="Genomic_DNA"/>
</dbReference>
<name>A0A1I3ZNF6_9GAMM</name>
<dbReference type="AlphaFoldDB" id="A0A1I3ZNF6"/>
<keyword evidence="1" id="KW-0472">Membrane</keyword>
<gene>
    <name evidence="2" type="ORF">SAMN05192579_10314</name>
</gene>
<reference evidence="3" key="1">
    <citation type="submission" date="2016-10" db="EMBL/GenBank/DDBJ databases">
        <authorList>
            <person name="Varghese N."/>
            <person name="Submissions S."/>
        </authorList>
    </citation>
    <scope>NUCLEOTIDE SEQUENCE [LARGE SCALE GENOMIC DNA]</scope>
    <source>
        <strain evidence="3">MO64</strain>
    </source>
</reference>
<accession>A0A1I3ZNF6</accession>
<keyword evidence="1" id="KW-1133">Transmembrane helix</keyword>